<evidence type="ECO:0000256" key="2">
    <source>
        <dbReference type="ARBA" id="ARBA00008749"/>
    </source>
</evidence>
<dbReference type="GO" id="GO:0045300">
    <property type="term" value="F:stearoyl-[ACP] desaturase activity"/>
    <property type="evidence" value="ECO:0007669"/>
    <property type="project" value="InterPro"/>
</dbReference>
<feature type="binding site" evidence="11">
    <location>
        <position position="106"/>
    </location>
    <ligand>
        <name>Fe cation</name>
        <dbReference type="ChEBI" id="CHEBI:24875"/>
        <label>1</label>
    </ligand>
</feature>
<dbReference type="PANTHER" id="PTHR31155">
    <property type="entry name" value="ACYL- ACYL-CARRIER-PROTEIN DESATURASE-RELATED"/>
    <property type="match status" value="1"/>
</dbReference>
<keyword evidence="13" id="KW-1185">Reference proteome</keyword>
<feature type="binding site" evidence="11">
    <location>
        <position position="155"/>
    </location>
    <ligand>
        <name>Fe cation</name>
        <dbReference type="ChEBI" id="CHEBI:24875"/>
        <label>2</label>
    </ligand>
</feature>
<dbReference type="GO" id="GO:0006633">
    <property type="term" value="P:fatty acid biosynthetic process"/>
    <property type="evidence" value="ECO:0007669"/>
    <property type="project" value="UniProtKB-KW"/>
</dbReference>
<dbReference type="SUPFAM" id="SSF47240">
    <property type="entry name" value="Ferritin-like"/>
    <property type="match status" value="1"/>
</dbReference>
<sequence>MTSPTDLDLLRELEPVAAANIDRHLSLAAEWMPHEYVPWSLGRDFDTLPWEPGQSTLSDVAQIAFEVNLLTEDNLPSYHREIVSAFGRDGAWGTWVGRWTAEEGRHAIAMRDYLMVTRGVDPVALERGRMHQMELGYDSGSKSPLRVIAYVTIQELATRISHRNTGRFTEEPVAEKLLARVAADENLHMIFYRNLVTAALELAPDQTVLAIRDEVLNFDMPGTGILDFKSKARQIADAGIYNLRVHHDEVVTPVLRQWQFFALEGLGAEAEQARTEVAAFLEGLDAFATLQEEKRAARAARAATGELAAQA</sequence>
<name>A0A1V2I3C8_9ACTN</name>
<evidence type="ECO:0000256" key="5">
    <source>
        <dbReference type="ARBA" id="ARBA00022723"/>
    </source>
</evidence>
<feature type="binding site" evidence="11">
    <location>
        <position position="103"/>
    </location>
    <ligand>
        <name>Fe cation</name>
        <dbReference type="ChEBI" id="CHEBI:24875"/>
        <label>1</label>
    </ligand>
</feature>
<dbReference type="CDD" id="cd01050">
    <property type="entry name" value="Acyl_ACP_Desat"/>
    <property type="match status" value="1"/>
</dbReference>
<comment type="similarity">
    <text evidence="2">Belongs to the fatty acid desaturase type 2 family.</text>
</comment>
<reference evidence="13" key="1">
    <citation type="submission" date="2016-10" db="EMBL/GenBank/DDBJ databases">
        <title>Frankia sp. NRRL B-16386 Genome sequencing.</title>
        <authorList>
            <person name="Ghodhbane-Gtari F."/>
            <person name="Swanson E."/>
            <person name="Gueddou A."/>
            <person name="Hezbri K."/>
            <person name="Ktari K."/>
            <person name="Nouioui I."/>
            <person name="Morris K."/>
            <person name="Simpson S."/>
            <person name="Abebe-Akele F."/>
            <person name="Thomas K."/>
            <person name="Gtari M."/>
            <person name="Tisa L.S."/>
        </authorList>
    </citation>
    <scope>NUCLEOTIDE SEQUENCE [LARGE SCALE GENOMIC DNA]</scope>
    <source>
        <strain evidence="13">NRRL B-16386</strain>
    </source>
</reference>
<evidence type="ECO:0000313" key="12">
    <source>
        <dbReference type="EMBL" id="ONH23379.1"/>
    </source>
</evidence>
<evidence type="ECO:0000256" key="1">
    <source>
        <dbReference type="ARBA" id="ARBA00001954"/>
    </source>
</evidence>
<feature type="binding site" evidence="11">
    <location>
        <position position="103"/>
    </location>
    <ligand>
        <name>Fe cation</name>
        <dbReference type="ChEBI" id="CHEBI:24875"/>
        <label>2</label>
    </ligand>
</feature>
<feature type="binding site" evidence="11">
    <location>
        <position position="188"/>
    </location>
    <ligand>
        <name>Fe cation</name>
        <dbReference type="ChEBI" id="CHEBI:24875"/>
        <label>2</label>
    </ligand>
</feature>
<keyword evidence="7" id="KW-0560">Oxidoreductase</keyword>
<comment type="cofactor">
    <cofactor evidence="1">
        <name>Fe(2+)</name>
        <dbReference type="ChEBI" id="CHEBI:29033"/>
    </cofactor>
</comment>
<dbReference type="GO" id="GO:0005829">
    <property type="term" value="C:cytosol"/>
    <property type="evidence" value="ECO:0007669"/>
    <property type="project" value="TreeGrafter"/>
</dbReference>
<keyword evidence="8 11" id="KW-0408">Iron</keyword>
<organism evidence="12 13">
    <name type="scientific">Pseudofrankia asymbiotica</name>
    <dbReference type="NCBI Taxonomy" id="1834516"/>
    <lineage>
        <taxon>Bacteria</taxon>
        <taxon>Bacillati</taxon>
        <taxon>Actinomycetota</taxon>
        <taxon>Actinomycetes</taxon>
        <taxon>Frankiales</taxon>
        <taxon>Frankiaceae</taxon>
        <taxon>Pseudofrankia</taxon>
    </lineage>
</organism>
<dbReference type="InterPro" id="IPR009078">
    <property type="entry name" value="Ferritin-like_SF"/>
</dbReference>
<evidence type="ECO:0000256" key="7">
    <source>
        <dbReference type="ARBA" id="ARBA00023002"/>
    </source>
</evidence>
<dbReference type="InterPro" id="IPR012348">
    <property type="entry name" value="RNR-like"/>
</dbReference>
<gene>
    <name evidence="12" type="ORF">BL253_33120</name>
</gene>
<feature type="binding site" evidence="11">
    <location>
        <position position="185"/>
    </location>
    <ligand>
        <name>Fe cation</name>
        <dbReference type="ChEBI" id="CHEBI:24875"/>
        <label>2</label>
    </ligand>
</feature>
<comment type="cofactor">
    <cofactor evidence="11">
        <name>Fe cation</name>
        <dbReference type="ChEBI" id="CHEBI:24875"/>
    </cofactor>
    <text evidence="11">Binds 2 iron ions per subunit.</text>
</comment>
<comment type="subunit">
    <text evidence="3">Homodimer.</text>
</comment>
<evidence type="ECO:0000313" key="13">
    <source>
        <dbReference type="Proteomes" id="UP000188929"/>
    </source>
</evidence>
<protein>
    <submittedName>
        <fullName evidence="12">Acyl-ACP desaturase</fullName>
    </submittedName>
</protein>
<evidence type="ECO:0000256" key="9">
    <source>
        <dbReference type="ARBA" id="ARBA00023098"/>
    </source>
</evidence>
<dbReference type="Proteomes" id="UP000188929">
    <property type="component" value="Unassembled WGS sequence"/>
</dbReference>
<accession>A0A1V2I3C8</accession>
<dbReference type="RefSeq" id="WP_076821628.1">
    <property type="nucleotide sequence ID" value="NZ_MOMC01000087.1"/>
</dbReference>
<dbReference type="PANTHER" id="PTHR31155:SF9">
    <property type="entry name" value="STEAROYL-[ACYL-CARRIER-PROTEIN] 9-DESATURASE 7, CHLOROPLASTIC"/>
    <property type="match status" value="1"/>
</dbReference>
<evidence type="ECO:0000256" key="3">
    <source>
        <dbReference type="ARBA" id="ARBA00011738"/>
    </source>
</evidence>
<dbReference type="PIRSF" id="PIRSF000346">
    <property type="entry name" value="Dlt9_acylACP_des"/>
    <property type="match status" value="1"/>
</dbReference>
<dbReference type="OrthoDB" id="9772881at2"/>
<dbReference type="Pfam" id="PF03405">
    <property type="entry name" value="FA_desaturase_2"/>
    <property type="match status" value="1"/>
</dbReference>
<feature type="binding site" evidence="11">
    <location>
        <position position="185"/>
    </location>
    <ligand>
        <name>Fe cation</name>
        <dbReference type="ChEBI" id="CHEBI:24875"/>
        <label>1</label>
    </ligand>
</feature>
<dbReference type="Gene3D" id="1.10.620.20">
    <property type="entry name" value="Ribonucleotide Reductase, subunit A"/>
    <property type="match status" value="1"/>
</dbReference>
<comment type="caution">
    <text evidence="12">The sequence shown here is derived from an EMBL/GenBank/DDBJ whole genome shotgun (WGS) entry which is preliminary data.</text>
</comment>
<evidence type="ECO:0000256" key="6">
    <source>
        <dbReference type="ARBA" id="ARBA00022832"/>
    </source>
</evidence>
<evidence type="ECO:0000256" key="4">
    <source>
        <dbReference type="ARBA" id="ARBA00022516"/>
    </source>
</evidence>
<proteinExistence type="inferred from homology"/>
<evidence type="ECO:0000256" key="10">
    <source>
        <dbReference type="ARBA" id="ARBA00023160"/>
    </source>
</evidence>
<dbReference type="GO" id="GO:0046872">
    <property type="term" value="F:metal ion binding"/>
    <property type="evidence" value="ECO:0007669"/>
    <property type="project" value="UniProtKB-KW"/>
</dbReference>
<keyword evidence="9" id="KW-0443">Lipid metabolism</keyword>
<dbReference type="STRING" id="1834516.BL253_33120"/>
<evidence type="ECO:0000256" key="8">
    <source>
        <dbReference type="ARBA" id="ARBA00023004"/>
    </source>
</evidence>
<evidence type="ECO:0000256" key="11">
    <source>
        <dbReference type="PIRSR" id="PIRSR000346-1"/>
    </source>
</evidence>
<keyword evidence="6" id="KW-0276">Fatty acid metabolism</keyword>
<dbReference type="InterPro" id="IPR005067">
    <property type="entry name" value="Fatty_acid_desaturase-2"/>
</dbReference>
<keyword evidence="5 11" id="KW-0479">Metal-binding</keyword>
<feature type="binding site" evidence="11">
    <location>
        <position position="72"/>
    </location>
    <ligand>
        <name>Fe cation</name>
        <dbReference type="ChEBI" id="CHEBI:24875"/>
        <label>1</label>
    </ligand>
</feature>
<dbReference type="AlphaFoldDB" id="A0A1V2I3C8"/>
<keyword evidence="4" id="KW-0444">Lipid biosynthesis</keyword>
<keyword evidence="10" id="KW-0275">Fatty acid biosynthesis</keyword>
<dbReference type="EMBL" id="MOMC01000087">
    <property type="protein sequence ID" value="ONH23379.1"/>
    <property type="molecule type" value="Genomic_DNA"/>
</dbReference>